<reference evidence="1" key="2">
    <citation type="journal article" date="2015" name="Fish Shellfish Immunol.">
        <title>Early steps in the European eel (Anguilla anguilla)-Vibrio vulnificus interaction in the gills: Role of the RtxA13 toxin.</title>
        <authorList>
            <person name="Callol A."/>
            <person name="Pajuelo D."/>
            <person name="Ebbesson L."/>
            <person name="Teles M."/>
            <person name="MacKenzie S."/>
            <person name="Amaro C."/>
        </authorList>
    </citation>
    <scope>NUCLEOTIDE SEQUENCE</scope>
</reference>
<proteinExistence type="predicted"/>
<dbReference type="EMBL" id="GBXM01064219">
    <property type="protein sequence ID" value="JAH44358.1"/>
    <property type="molecule type" value="Transcribed_RNA"/>
</dbReference>
<protein>
    <submittedName>
        <fullName evidence="1">Uncharacterized protein</fullName>
    </submittedName>
</protein>
<sequence>MLHVLSTKSWSRLNLRYFLFADREIRQARPREANTRHLVRFRGSLPGRV</sequence>
<accession>A0A0E9SV11</accession>
<organism evidence="1">
    <name type="scientific">Anguilla anguilla</name>
    <name type="common">European freshwater eel</name>
    <name type="synonym">Muraena anguilla</name>
    <dbReference type="NCBI Taxonomy" id="7936"/>
    <lineage>
        <taxon>Eukaryota</taxon>
        <taxon>Metazoa</taxon>
        <taxon>Chordata</taxon>
        <taxon>Craniata</taxon>
        <taxon>Vertebrata</taxon>
        <taxon>Euteleostomi</taxon>
        <taxon>Actinopterygii</taxon>
        <taxon>Neopterygii</taxon>
        <taxon>Teleostei</taxon>
        <taxon>Anguilliformes</taxon>
        <taxon>Anguillidae</taxon>
        <taxon>Anguilla</taxon>
    </lineage>
</organism>
<dbReference type="AlphaFoldDB" id="A0A0E9SV11"/>
<name>A0A0E9SV11_ANGAN</name>
<reference evidence="1" key="1">
    <citation type="submission" date="2014-11" db="EMBL/GenBank/DDBJ databases">
        <authorList>
            <person name="Amaro Gonzalez C."/>
        </authorList>
    </citation>
    <scope>NUCLEOTIDE SEQUENCE</scope>
</reference>
<evidence type="ECO:0000313" key="1">
    <source>
        <dbReference type="EMBL" id="JAH44358.1"/>
    </source>
</evidence>